<evidence type="ECO:0000313" key="3">
    <source>
        <dbReference type="Proteomes" id="UP000215616"/>
    </source>
</evidence>
<dbReference type="Proteomes" id="UP000215616">
    <property type="component" value="Unassembled WGS sequence"/>
</dbReference>
<evidence type="ECO:0000313" key="2">
    <source>
        <dbReference type="EMBL" id="OYW98691.1"/>
    </source>
</evidence>
<feature type="region of interest" description="Disordered" evidence="1">
    <location>
        <begin position="18"/>
        <end position="39"/>
    </location>
</feature>
<dbReference type="EMBL" id="NCDQ01000477">
    <property type="protein sequence ID" value="OYW98691.1"/>
    <property type="molecule type" value="Genomic_DNA"/>
</dbReference>
<dbReference type="AlphaFoldDB" id="A0A258CUB2"/>
<sequence>MIPLSFLRTWDHEVRAGNHHPRRLHRADERPAGEVGRPDLRRSALQSDFHFFHLAMDARDFRQAKLVDLVCGHVRR</sequence>
<evidence type="ECO:0000256" key="1">
    <source>
        <dbReference type="SAM" id="MobiDB-lite"/>
    </source>
</evidence>
<name>A0A258CUB2_CAUVI</name>
<comment type="caution">
    <text evidence="2">The sequence shown here is derived from an EMBL/GenBank/DDBJ whole genome shotgun (WGS) entry which is preliminary data.</text>
</comment>
<feature type="non-terminal residue" evidence="2">
    <location>
        <position position="76"/>
    </location>
</feature>
<gene>
    <name evidence="2" type="ORF">B7Z12_19370</name>
</gene>
<protein>
    <submittedName>
        <fullName evidence="2">Uncharacterized protein</fullName>
    </submittedName>
</protein>
<reference evidence="2 3" key="1">
    <citation type="submission" date="2017-03" db="EMBL/GenBank/DDBJ databases">
        <title>Lifting the veil on microbial sulfur biogeochemistry in mining wastewaters.</title>
        <authorList>
            <person name="Kantor R.S."/>
            <person name="Colenbrander Nelson T."/>
            <person name="Marshall S."/>
            <person name="Bennett D."/>
            <person name="Apte S."/>
            <person name="Camacho D."/>
            <person name="Thomas B.C."/>
            <person name="Warren L.A."/>
            <person name="Banfield J.F."/>
        </authorList>
    </citation>
    <scope>NUCLEOTIDE SEQUENCE [LARGE SCALE GENOMIC DNA]</scope>
    <source>
        <strain evidence="2">32-67-7</strain>
    </source>
</reference>
<organism evidence="2 3">
    <name type="scientific">Caulobacter vibrioides</name>
    <name type="common">Caulobacter crescentus</name>
    <dbReference type="NCBI Taxonomy" id="155892"/>
    <lineage>
        <taxon>Bacteria</taxon>
        <taxon>Pseudomonadati</taxon>
        <taxon>Pseudomonadota</taxon>
        <taxon>Alphaproteobacteria</taxon>
        <taxon>Caulobacterales</taxon>
        <taxon>Caulobacteraceae</taxon>
        <taxon>Caulobacter</taxon>
    </lineage>
</organism>
<feature type="compositionally biased region" description="Basic and acidic residues" evidence="1">
    <location>
        <begin position="26"/>
        <end position="39"/>
    </location>
</feature>
<proteinExistence type="predicted"/>
<accession>A0A258CUB2</accession>